<dbReference type="Pfam" id="PF13439">
    <property type="entry name" value="Glyco_transf_4"/>
    <property type="match status" value="1"/>
</dbReference>
<keyword evidence="3" id="KW-0808">Transferase</keyword>
<dbReference type="Pfam" id="PF00534">
    <property type="entry name" value="Glycos_transf_1"/>
    <property type="match status" value="1"/>
</dbReference>
<protein>
    <submittedName>
        <fullName evidence="3">1,2-diacylglycerol-3-alpha-glucose alpha-1,2-galactosyltransferase</fullName>
    </submittedName>
</protein>
<dbReference type="InterPro" id="IPR050194">
    <property type="entry name" value="Glycosyltransferase_grp1"/>
</dbReference>
<dbReference type="PANTHER" id="PTHR45947">
    <property type="entry name" value="SULFOQUINOVOSYL TRANSFERASE SQD2"/>
    <property type="match status" value="1"/>
</dbReference>
<dbReference type="EMBL" id="FNID01000003">
    <property type="protein sequence ID" value="SDM68726.1"/>
    <property type="molecule type" value="Genomic_DNA"/>
</dbReference>
<evidence type="ECO:0000259" key="2">
    <source>
        <dbReference type="Pfam" id="PF13439"/>
    </source>
</evidence>
<keyword evidence="4" id="KW-1185">Reference proteome</keyword>
<dbReference type="PANTHER" id="PTHR45947:SF3">
    <property type="entry name" value="SULFOQUINOVOSYL TRANSFERASE SQD2"/>
    <property type="match status" value="1"/>
</dbReference>
<dbReference type="Proteomes" id="UP000199182">
    <property type="component" value="Unassembled WGS sequence"/>
</dbReference>
<dbReference type="STRING" id="258515.SAMN05192585_10396"/>
<gene>
    <name evidence="3" type="ORF">SAMN05192585_10396</name>
</gene>
<dbReference type="RefSeq" id="WP_092637856.1">
    <property type="nucleotide sequence ID" value="NZ_FNID01000003.1"/>
</dbReference>
<dbReference type="InterPro" id="IPR028098">
    <property type="entry name" value="Glyco_trans_4-like_N"/>
</dbReference>
<name>A0A1G9V9I0_9FIRM</name>
<feature type="domain" description="Glycosyltransferase subfamily 4-like N-terminal" evidence="2">
    <location>
        <begin position="48"/>
        <end position="144"/>
    </location>
</feature>
<dbReference type="SUPFAM" id="SSF53756">
    <property type="entry name" value="UDP-Glycosyltransferase/glycogen phosphorylase"/>
    <property type="match status" value="1"/>
</dbReference>
<dbReference type="OrthoDB" id="9802525at2"/>
<evidence type="ECO:0000313" key="3">
    <source>
        <dbReference type="EMBL" id="SDM68726.1"/>
    </source>
</evidence>
<evidence type="ECO:0000259" key="1">
    <source>
        <dbReference type="Pfam" id="PF00534"/>
    </source>
</evidence>
<dbReference type="GO" id="GO:0016757">
    <property type="term" value="F:glycosyltransferase activity"/>
    <property type="evidence" value="ECO:0007669"/>
    <property type="project" value="UniProtKB-KW"/>
</dbReference>
<reference evidence="3 4" key="1">
    <citation type="submission" date="2016-10" db="EMBL/GenBank/DDBJ databases">
        <authorList>
            <person name="de Groot N.N."/>
        </authorList>
    </citation>
    <scope>NUCLEOTIDE SEQUENCE [LARGE SCALE GENOMIC DNA]</scope>
    <source>
        <strain evidence="3 4">CGMCC 1.5012</strain>
    </source>
</reference>
<dbReference type="InterPro" id="IPR001296">
    <property type="entry name" value="Glyco_trans_1"/>
</dbReference>
<organism evidence="3 4">
    <name type="scientific">Acetanaerobacterium elongatum</name>
    <dbReference type="NCBI Taxonomy" id="258515"/>
    <lineage>
        <taxon>Bacteria</taxon>
        <taxon>Bacillati</taxon>
        <taxon>Bacillota</taxon>
        <taxon>Clostridia</taxon>
        <taxon>Eubacteriales</taxon>
        <taxon>Oscillospiraceae</taxon>
        <taxon>Acetanaerobacterium</taxon>
    </lineage>
</organism>
<dbReference type="AlphaFoldDB" id="A0A1G9V9I0"/>
<feature type="domain" description="Glycosyl transferase family 1" evidence="1">
    <location>
        <begin position="154"/>
        <end position="306"/>
    </location>
</feature>
<dbReference type="CDD" id="cd03801">
    <property type="entry name" value="GT4_PimA-like"/>
    <property type="match status" value="1"/>
</dbReference>
<proteinExistence type="predicted"/>
<sequence length="359" mass="41792">MSKCVINMLSRADSVQGHGVLSAYCEQVALVSEGLSDDFCVVENSLRRSNILHIHTVNLRFWARCFFKRPSIASVGYVHFIPETLDKSIKLPPVIKDIFYWYVVRFYKRMDYLVTVNPCFIDKLVDLGIERSKITYIPNFVSDKRFYAVSADAKKELRKKYHLNSEGFVVLSVGQLQKRKGVFEFIELAKEMPEVTFLWAGGFSFGKMSDGYEEIQKILDNPPANVIFMGLVPREQMNEVYNLADVLFQPSFDELFPMTTLESMCVGLPLLLRDLDLYKDILFDYYLRGNTTAEFKQLLTELMDPENYKKASALSKEGHRFYSRESVLAMWQAYYEGVYEDCRQISLQTFRMKLKRRFT</sequence>
<accession>A0A1G9V9I0</accession>
<dbReference type="Gene3D" id="3.40.50.2000">
    <property type="entry name" value="Glycogen Phosphorylase B"/>
    <property type="match status" value="2"/>
</dbReference>
<keyword evidence="3" id="KW-0328">Glycosyltransferase</keyword>
<evidence type="ECO:0000313" key="4">
    <source>
        <dbReference type="Proteomes" id="UP000199182"/>
    </source>
</evidence>